<dbReference type="Pfam" id="PF02518">
    <property type="entry name" value="HATPase_c"/>
    <property type="match status" value="1"/>
</dbReference>
<protein>
    <recommendedName>
        <fullName evidence="2">histidine kinase</fullName>
        <ecNumber evidence="2">2.7.13.3</ecNumber>
    </recommendedName>
</protein>
<evidence type="ECO:0000256" key="1">
    <source>
        <dbReference type="ARBA" id="ARBA00000085"/>
    </source>
</evidence>
<dbReference type="InterPro" id="IPR036890">
    <property type="entry name" value="HATPase_C_sf"/>
</dbReference>
<feature type="transmembrane region" description="Helical" evidence="8">
    <location>
        <begin position="774"/>
        <end position="793"/>
    </location>
</feature>
<keyword evidence="8" id="KW-0472">Membrane</keyword>
<dbReference type="Gene3D" id="2.60.40.10">
    <property type="entry name" value="Immunoglobulins"/>
    <property type="match status" value="1"/>
</dbReference>
<evidence type="ECO:0000256" key="7">
    <source>
        <dbReference type="SAM" id="MobiDB-lite"/>
    </source>
</evidence>
<dbReference type="InterPro" id="IPR003594">
    <property type="entry name" value="HATPase_dom"/>
</dbReference>
<dbReference type="SUPFAM" id="SSF63829">
    <property type="entry name" value="Calcium-dependent phosphotriesterase"/>
    <property type="match status" value="4"/>
</dbReference>
<organism evidence="12 13">
    <name type="scientific">Bacteroides uniformis</name>
    <dbReference type="NCBI Taxonomy" id="820"/>
    <lineage>
        <taxon>Bacteria</taxon>
        <taxon>Pseudomonadati</taxon>
        <taxon>Bacteroidota</taxon>
        <taxon>Bacteroidia</taxon>
        <taxon>Bacteroidales</taxon>
        <taxon>Bacteroidaceae</taxon>
        <taxon>Bacteroides</taxon>
    </lineage>
</organism>
<dbReference type="GO" id="GO:0003700">
    <property type="term" value="F:DNA-binding transcription factor activity"/>
    <property type="evidence" value="ECO:0007669"/>
    <property type="project" value="InterPro"/>
</dbReference>
<accession>A0A1Q6I049</accession>
<dbReference type="PROSITE" id="PS01124">
    <property type="entry name" value="HTH_ARAC_FAMILY_2"/>
    <property type="match status" value="1"/>
</dbReference>
<feature type="domain" description="HTH araC/xylS-type" evidence="9">
    <location>
        <begin position="1223"/>
        <end position="1322"/>
    </location>
</feature>
<dbReference type="InterPro" id="IPR003661">
    <property type="entry name" value="HisK_dim/P_dom"/>
</dbReference>
<dbReference type="InterPro" id="IPR009057">
    <property type="entry name" value="Homeodomain-like_sf"/>
</dbReference>
<dbReference type="Pfam" id="PF00072">
    <property type="entry name" value="Response_reg"/>
    <property type="match status" value="1"/>
</dbReference>
<dbReference type="InterPro" id="IPR001789">
    <property type="entry name" value="Sig_transdc_resp-reg_receiver"/>
</dbReference>
<evidence type="ECO:0000259" key="10">
    <source>
        <dbReference type="PROSITE" id="PS50109"/>
    </source>
</evidence>
<dbReference type="PRINTS" id="PR00344">
    <property type="entry name" value="BCTRLSENSOR"/>
</dbReference>
<comment type="caution">
    <text evidence="12">The sequence shown here is derived from an EMBL/GenBank/DDBJ whole genome shotgun (WGS) entry which is preliminary data.</text>
</comment>
<dbReference type="InterPro" id="IPR011110">
    <property type="entry name" value="Reg_prop"/>
</dbReference>
<evidence type="ECO:0000256" key="6">
    <source>
        <dbReference type="PROSITE-ProRule" id="PRU00169"/>
    </source>
</evidence>
<reference evidence="12 13" key="1">
    <citation type="journal article" date="2016" name="Nat. Biotechnol.">
        <title>Measurement of bacterial replication rates in microbial communities.</title>
        <authorList>
            <person name="Brown C.T."/>
            <person name="Olm M.R."/>
            <person name="Thomas B.C."/>
            <person name="Banfield J.F."/>
        </authorList>
    </citation>
    <scope>NUCLEOTIDE SEQUENCE [LARGE SCALE GENOMIC DNA]</scope>
    <source>
        <strain evidence="12">45_41</strain>
    </source>
</reference>
<comment type="catalytic activity">
    <reaction evidence="1">
        <text>ATP + protein L-histidine = ADP + protein N-phospho-L-histidine.</text>
        <dbReference type="EC" id="2.7.13.3"/>
    </reaction>
</comment>
<dbReference type="CDD" id="cd00082">
    <property type="entry name" value="HisKA"/>
    <property type="match status" value="1"/>
</dbReference>
<gene>
    <name evidence="12" type="ORF">BHV79_10965</name>
</gene>
<dbReference type="EMBL" id="MNQU01000235">
    <property type="protein sequence ID" value="OKZ32202.1"/>
    <property type="molecule type" value="Genomic_DNA"/>
</dbReference>
<keyword evidence="8" id="KW-1133">Transmembrane helix</keyword>
<keyword evidence="5" id="KW-0804">Transcription</keyword>
<dbReference type="Gene3D" id="1.10.287.130">
    <property type="match status" value="1"/>
</dbReference>
<evidence type="ECO:0000256" key="8">
    <source>
        <dbReference type="SAM" id="Phobius"/>
    </source>
</evidence>
<dbReference type="PANTHER" id="PTHR43547">
    <property type="entry name" value="TWO-COMPONENT HISTIDINE KINASE"/>
    <property type="match status" value="1"/>
</dbReference>
<dbReference type="Gene3D" id="3.30.565.10">
    <property type="entry name" value="Histidine kinase-like ATPase, C-terminal domain"/>
    <property type="match status" value="1"/>
</dbReference>
<dbReference type="InterPro" id="IPR005467">
    <property type="entry name" value="His_kinase_dom"/>
</dbReference>
<dbReference type="InterPro" id="IPR011006">
    <property type="entry name" value="CheY-like_superfamily"/>
</dbReference>
<dbReference type="SUPFAM" id="SSF47384">
    <property type="entry name" value="Homodimeric domain of signal transducing histidine kinase"/>
    <property type="match status" value="1"/>
</dbReference>
<dbReference type="FunFam" id="1.10.10.60:FF:000284">
    <property type="entry name" value="Two-component system sensor histidine kinase/response regulator"/>
    <property type="match status" value="1"/>
</dbReference>
<evidence type="ECO:0000313" key="12">
    <source>
        <dbReference type="EMBL" id="OKZ32202.1"/>
    </source>
</evidence>
<evidence type="ECO:0000259" key="9">
    <source>
        <dbReference type="PROSITE" id="PS01124"/>
    </source>
</evidence>
<dbReference type="Pfam" id="PF07494">
    <property type="entry name" value="Reg_prop"/>
    <property type="match status" value="5"/>
</dbReference>
<dbReference type="SMART" id="SM00448">
    <property type="entry name" value="REC"/>
    <property type="match status" value="1"/>
</dbReference>
<dbReference type="Proteomes" id="UP000186549">
    <property type="component" value="Unassembled WGS sequence"/>
</dbReference>
<dbReference type="SMART" id="SM00387">
    <property type="entry name" value="HATPase_c"/>
    <property type="match status" value="1"/>
</dbReference>
<evidence type="ECO:0000259" key="11">
    <source>
        <dbReference type="PROSITE" id="PS50110"/>
    </source>
</evidence>
<feature type="compositionally biased region" description="Acidic residues" evidence="7">
    <location>
        <begin position="1340"/>
        <end position="1354"/>
    </location>
</feature>
<dbReference type="SUPFAM" id="SSF46689">
    <property type="entry name" value="Homeodomain-like"/>
    <property type="match status" value="1"/>
</dbReference>
<dbReference type="Pfam" id="PF12833">
    <property type="entry name" value="HTH_18"/>
    <property type="match status" value="1"/>
</dbReference>
<proteinExistence type="predicted"/>
<dbReference type="PROSITE" id="PS50110">
    <property type="entry name" value="RESPONSE_REGULATORY"/>
    <property type="match status" value="1"/>
</dbReference>
<dbReference type="EC" id="2.7.13.3" evidence="2"/>
<dbReference type="InterPro" id="IPR015943">
    <property type="entry name" value="WD40/YVTN_repeat-like_dom_sf"/>
</dbReference>
<evidence type="ECO:0000313" key="13">
    <source>
        <dbReference type="Proteomes" id="UP000186549"/>
    </source>
</evidence>
<keyword evidence="3 6" id="KW-0597">Phosphoprotein</keyword>
<keyword evidence="4" id="KW-0805">Transcription regulation</keyword>
<dbReference type="Gene3D" id="1.10.10.60">
    <property type="entry name" value="Homeodomain-like"/>
    <property type="match status" value="1"/>
</dbReference>
<dbReference type="SUPFAM" id="SSF52172">
    <property type="entry name" value="CheY-like"/>
    <property type="match status" value="1"/>
</dbReference>
<dbReference type="GO" id="GO:0043565">
    <property type="term" value="F:sequence-specific DNA binding"/>
    <property type="evidence" value="ECO:0007669"/>
    <property type="project" value="InterPro"/>
</dbReference>
<dbReference type="Gene3D" id="3.40.50.2300">
    <property type="match status" value="1"/>
</dbReference>
<evidence type="ECO:0000256" key="4">
    <source>
        <dbReference type="ARBA" id="ARBA00023015"/>
    </source>
</evidence>
<evidence type="ECO:0000256" key="3">
    <source>
        <dbReference type="ARBA" id="ARBA00022553"/>
    </source>
</evidence>
<dbReference type="CDD" id="cd17574">
    <property type="entry name" value="REC_OmpR"/>
    <property type="match status" value="1"/>
</dbReference>
<dbReference type="InterPro" id="IPR004358">
    <property type="entry name" value="Sig_transdc_His_kin-like_C"/>
</dbReference>
<sequence length="1354" mass="153697">MRKRYDILTLVLIAVAALAFRADALPRAVNYSFNQIGTNEGLSSSYIKSITQDINGFMWFGTKNGLNRYDGNKVKRFDCYDLVNKRGNNNIGALYATPDGGLWVGTDRGIYIYDPQNDTFTYLGTKSPDGVSADDWVQDIIPDHRGNVWALVPNQGIFRYYGDDKVDYYPIIRDKVGHKDYLPVSLFVDKDDVVYSGTTRNGLYSYDRTTNKFRKMSGFDSPNNETILLIRQTFDGNLALCTPSGNIYHYQIATGDMTHIPIDEDRDVFARAMICVDNEIWLGTQNGLYVINMITGSRTKLQESNDGKSNLSNSTIYTLYTDREGNVWVGTMYGGVNFFQRNGFRFDRYSCGQSSTSLASKRIRGLSEDTEGLIYIGSEDAGFTTFNPRTGNFNVFNDKDIALMIKNFRDTVYLGKVRTGMDVIVNGKVVENRFTDLHGVDEQNSVYSFLVDGQGQKWVGSDWGLFRAYPGARDFTIVPELDQAWIFDIMQDSKGMIWFATMGGGIWKFNPSNDRFTHYPFDENASNGLHTNSISAIKEDSRGNIWFSTDRGGLVRYNPEGDNFITINEKQGLPDNVVYDILEDSKGFLWFGTNRGLVKYHPETGHVKVFTTADGLLSNQFNYHSALASKDGWFYFGTMEGLIAFNPEIDTYNDSVPKIFFTALRNGNTELKPGAPGSPLIKSIFYTDEISLPHDFSPLTFEVSTPSYVPQGTLDYYYRLLPLDTAWIPIADRTISIANLPPDSYDLQVKVTNGSGYSVRSLKIDVKTPWYRTWWAIAFYVFGSATLLILLWLRYKRSQDRRLAAKEQLFSVNKEKELYENKVQFFTEIAHEIRTPLSLIDAPLEAMESLDIADKRVERYIKVMRKNTSRLLNLTGQLLDFQKIGANQFDFKFERVDVTQVVNDTIERFEPAMQVKGRELTASIPQKEIYAVIDCEAFIKILSNLFNNALKYGKQKIHVELKSDADTFSVSVTSDGDKISEENSIRIFEPFFQVNSQQDNNGVGIGLPLCRTLAHLLNGKIELVNDNTSVNTFTLTLPLKQPGIETESVPVTDVTMNEYVMEETEPTSLEAERSYSILLVEDNDDMREFLADQLSQNFVIDSCCNGQEALDKLQEHNYDLIVTDIMMPVMDGYELCRQVKNDINRSHIPVVFLTAKNDLDSKLLALKCGGEAYIEKPFSIKYFRQQILSLLENRKHERKAFLKQPFFSIDNMKMTKADEEFMNKVIKIITDNISDESFSVESMADVFCMSRSSLLRKIKTLFNLSPIELIRLIRLKKAAELIQEGKYRIGDVCFMVGINSSSYFSKLFFRQFGVTPKGFEKQCQQYARNGEAARPPQPESSDDDPSAGDGEADA</sequence>
<feature type="domain" description="Response regulatory" evidence="11">
    <location>
        <begin position="1076"/>
        <end position="1191"/>
    </location>
</feature>
<dbReference type="SUPFAM" id="SSF55874">
    <property type="entry name" value="ATPase domain of HSP90 chaperone/DNA topoisomerase II/histidine kinase"/>
    <property type="match status" value="1"/>
</dbReference>
<dbReference type="InterPro" id="IPR018060">
    <property type="entry name" value="HTH_AraC"/>
</dbReference>
<dbReference type="InterPro" id="IPR013783">
    <property type="entry name" value="Ig-like_fold"/>
</dbReference>
<keyword evidence="8" id="KW-0812">Transmembrane</keyword>
<dbReference type="SMART" id="SM00342">
    <property type="entry name" value="HTH_ARAC"/>
    <property type="match status" value="1"/>
</dbReference>
<dbReference type="PROSITE" id="PS50109">
    <property type="entry name" value="HIS_KIN"/>
    <property type="match status" value="1"/>
</dbReference>
<feature type="domain" description="Histidine kinase" evidence="10">
    <location>
        <begin position="828"/>
        <end position="1041"/>
    </location>
</feature>
<feature type="modified residue" description="4-aspartylphosphate" evidence="6">
    <location>
        <position position="1124"/>
    </location>
</feature>
<evidence type="ECO:0000256" key="5">
    <source>
        <dbReference type="ARBA" id="ARBA00023163"/>
    </source>
</evidence>
<dbReference type="Gene3D" id="2.130.10.10">
    <property type="entry name" value="YVTN repeat-like/Quinoprotein amine dehydrogenase"/>
    <property type="match status" value="2"/>
</dbReference>
<name>A0A1Q6I049_BACUN</name>
<feature type="region of interest" description="Disordered" evidence="7">
    <location>
        <begin position="1326"/>
        <end position="1354"/>
    </location>
</feature>
<evidence type="ECO:0000256" key="2">
    <source>
        <dbReference type="ARBA" id="ARBA00012438"/>
    </source>
</evidence>
<dbReference type="InterPro" id="IPR036097">
    <property type="entry name" value="HisK_dim/P_sf"/>
</dbReference>
<dbReference type="PANTHER" id="PTHR43547:SF2">
    <property type="entry name" value="HYBRID SIGNAL TRANSDUCTION HISTIDINE KINASE C"/>
    <property type="match status" value="1"/>
</dbReference>
<dbReference type="SMART" id="SM00388">
    <property type="entry name" value="HisKA"/>
    <property type="match status" value="1"/>
</dbReference>
<dbReference type="GO" id="GO:0000155">
    <property type="term" value="F:phosphorelay sensor kinase activity"/>
    <property type="evidence" value="ECO:0007669"/>
    <property type="project" value="InterPro"/>
</dbReference>
<dbReference type="FunFam" id="1.10.287.130:FF:000045">
    <property type="entry name" value="Two-component system sensor histidine kinase/response regulator"/>
    <property type="match status" value="1"/>
</dbReference>
<dbReference type="Pfam" id="PF00512">
    <property type="entry name" value="HisKA"/>
    <property type="match status" value="1"/>
</dbReference>